<dbReference type="Gene3D" id="3.20.20.80">
    <property type="entry name" value="Glycosidases"/>
    <property type="match status" value="1"/>
</dbReference>
<dbReference type="EMBL" id="JQ844175">
    <property type="protein sequence ID" value="AGS51881.1"/>
    <property type="molecule type" value="Genomic_DNA"/>
</dbReference>
<dbReference type="GO" id="GO:0008422">
    <property type="term" value="F:beta-glucosidase activity"/>
    <property type="evidence" value="ECO:0007669"/>
    <property type="project" value="TreeGrafter"/>
</dbReference>
<protein>
    <submittedName>
        <fullName evidence="9">Glycoside hydrolase family 5</fullName>
    </submittedName>
</protein>
<comment type="similarity">
    <text evidence="1">Belongs to the glycosyl hydrolase 5 (cellulase A) family.</text>
</comment>
<evidence type="ECO:0000256" key="4">
    <source>
        <dbReference type="ARBA" id="ARBA00023277"/>
    </source>
</evidence>
<keyword evidence="5" id="KW-0326">Glycosidase</keyword>
<dbReference type="Pfam" id="PF00150">
    <property type="entry name" value="Cellulase"/>
    <property type="match status" value="1"/>
</dbReference>
<dbReference type="PANTHER" id="PTHR31297:SF41">
    <property type="entry name" value="ENDOGLUCANASE, PUTATIVE (AFU_ORTHOLOGUE AFUA_5G01830)-RELATED"/>
    <property type="match status" value="1"/>
</dbReference>
<evidence type="ECO:0000256" key="7">
    <source>
        <dbReference type="SAM" id="MobiDB-lite"/>
    </source>
</evidence>
<dbReference type="AlphaFoldDB" id="A0A806JY92"/>
<dbReference type="SUPFAM" id="SSF51445">
    <property type="entry name" value="(Trans)glycosidases"/>
    <property type="match status" value="1"/>
</dbReference>
<evidence type="ECO:0000313" key="9">
    <source>
        <dbReference type="EMBL" id="AGS51881.1"/>
    </source>
</evidence>
<dbReference type="GO" id="GO:0005576">
    <property type="term" value="C:extracellular region"/>
    <property type="evidence" value="ECO:0007669"/>
    <property type="project" value="TreeGrafter"/>
</dbReference>
<reference evidence="9" key="1">
    <citation type="submission" date="2012-03" db="EMBL/GenBank/DDBJ databases">
        <title>Functional metagenomics reveals considerable lignocellulase gene clusters in the gut microbiome of a wood-feeding higher termite.</title>
        <authorList>
            <person name="Liu N."/>
        </authorList>
    </citation>
    <scope>NUCLEOTIDE SEQUENCE</scope>
</reference>
<keyword evidence="4" id="KW-0119">Carbohydrate metabolism</keyword>
<dbReference type="GO" id="GO:0009986">
    <property type="term" value="C:cell surface"/>
    <property type="evidence" value="ECO:0007669"/>
    <property type="project" value="TreeGrafter"/>
</dbReference>
<dbReference type="PROSITE" id="PS51257">
    <property type="entry name" value="PROKAR_LIPOPROTEIN"/>
    <property type="match status" value="1"/>
</dbReference>
<organism evidence="9">
    <name type="scientific">uncultured bacterium contig00123</name>
    <dbReference type="NCBI Taxonomy" id="1181580"/>
    <lineage>
        <taxon>Bacteria</taxon>
        <taxon>environmental samples</taxon>
    </lineage>
</organism>
<sequence>MYKNSFKLLLQVLFFLFIGSVGTIISCTSGEERQDLPSPEVFGTSGGGDAPCIDIYGKEMFCQWNGSEGCFPIYGTCETAIKDCQKFGKLYNSNNCEGDKITEPVELPSSNSTDYSSSSISGTPSDYVYCDFGPVNQWGGGCFNMAEELADDPNYECDLDWGMFTNECGSGIGYFSPEAGCLGNNDCWWQKLPSSSSRGSSSSSSVQLGPDPRPTSPKPMTTQSALTYLSDVKAGWNLGNTMEAVNSAKTLAVETAWGNPAATQTLLDGVKAQGFDIVRIGCTWIGHIGPAPDYIVSEARLQRVAEIVNMVHNAGMKAIINIHHDGNYTEPPNTWGFLKFAEVGRGTANNEQVKEQLGKVWTQIANYFKNYGDDLIFETMNEVHSGNWGNGVSSTERNRLFDWNQTALNAIRSTGGNNAKRFVAVPTVGSTEPEMVIAAHNSGKLLPSDPGNGTNRLIVSVHFYAPWQYTVADVTGQGGEGRNTITTAELNAIDTEAAHIKSTFINNGIAVYYGEWGAPTNVRAAMSETIKSTHIDYIRRVAAATKANGIVPIIWDDGGDFKMLERSNGTPKTGLWKDVRDAYINATSSSSGSEPPPDGLYCDFGVFDSYGGGCYLIENASECDTKHGTVKTSCPRKQYCDFGPVTEHGGGCNEIYDANECDMDWGILTNTCNSRVGYTDPDSECLKNNWCWWLL</sequence>
<dbReference type="InterPro" id="IPR050386">
    <property type="entry name" value="Glycosyl_hydrolase_5"/>
</dbReference>
<dbReference type="InterPro" id="IPR017853">
    <property type="entry name" value="GH"/>
</dbReference>
<keyword evidence="2 9" id="KW-0378">Hydrolase</keyword>
<dbReference type="PROSITE" id="PS00659">
    <property type="entry name" value="GLYCOSYL_HYDROL_F5"/>
    <property type="match status" value="1"/>
</dbReference>
<evidence type="ECO:0000256" key="1">
    <source>
        <dbReference type="ARBA" id="ARBA00005641"/>
    </source>
</evidence>
<dbReference type="PANTHER" id="PTHR31297">
    <property type="entry name" value="GLUCAN ENDO-1,6-BETA-GLUCOSIDASE B"/>
    <property type="match status" value="1"/>
</dbReference>
<feature type="domain" description="Glycoside hydrolase family 5" evidence="8">
    <location>
        <begin position="249"/>
        <end position="556"/>
    </location>
</feature>
<dbReference type="GO" id="GO:0030245">
    <property type="term" value="P:cellulose catabolic process"/>
    <property type="evidence" value="ECO:0007669"/>
    <property type="project" value="UniProtKB-KW"/>
</dbReference>
<accession>A0A806JY92</accession>
<feature type="region of interest" description="Disordered" evidence="7">
    <location>
        <begin position="195"/>
        <end position="221"/>
    </location>
</feature>
<dbReference type="InterPro" id="IPR018087">
    <property type="entry name" value="Glyco_hydro_5_CS"/>
</dbReference>
<feature type="compositionally biased region" description="Low complexity" evidence="7">
    <location>
        <begin position="195"/>
        <end position="205"/>
    </location>
</feature>
<evidence type="ECO:0000259" key="8">
    <source>
        <dbReference type="Pfam" id="PF00150"/>
    </source>
</evidence>
<name>A0A806JY92_9BACT</name>
<evidence type="ECO:0000256" key="3">
    <source>
        <dbReference type="ARBA" id="ARBA00023001"/>
    </source>
</evidence>
<evidence type="ECO:0000256" key="5">
    <source>
        <dbReference type="ARBA" id="ARBA00023295"/>
    </source>
</evidence>
<evidence type="ECO:0000256" key="2">
    <source>
        <dbReference type="ARBA" id="ARBA00022801"/>
    </source>
</evidence>
<evidence type="ECO:0000256" key="6">
    <source>
        <dbReference type="ARBA" id="ARBA00023326"/>
    </source>
</evidence>
<keyword evidence="6" id="KW-0624">Polysaccharide degradation</keyword>
<proteinExistence type="inferred from homology"/>
<keyword evidence="3" id="KW-0136">Cellulose degradation</keyword>
<dbReference type="InterPro" id="IPR001547">
    <property type="entry name" value="Glyco_hydro_5"/>
</dbReference>